<feature type="domain" description="Sigma-54 factor interaction" evidence="17">
    <location>
        <begin position="138"/>
        <end position="362"/>
    </location>
</feature>
<sequence>MAKLLVVDDEPSICWGLKQLGKRLGHEVQIASSAEQGIALAGTAPYDLVMLDVRLPGMDGLTALKQLHPLLHGAPVVIMTAHGDLSTAVEAVRGGAREYLLKPFDLTQIEQLLAKLLAQKAAPAEPANLHRSSQTDGLVGQSLAMQEVFKRIALVAASEACVLVSGESGTGKELVARAIHRYSDRASGPFVPVNIAALNPSLVESELFGHTRGSFTGADHAHEGLLLAADGGTLFLDEVADIPLPVQVKLLRTLDHGEVMPVGSGQTKKTRFRLVSATHQDLPALVASGQFRHDLYYRLCTFQITLPPLRDRGDDVQLLAQHFASMAGRALQFAPEAMKEIRSRHWPGNIRELRSAIEHAMIVARDGVILSEHLPASIAVPRTSPANTGDERDQITTRLREWALARVKEAGETGELYEELLKLVEPPLLEAVLKKCKGQCATAARILGMHRTTVRKKIDEYGLQAEEEE</sequence>
<dbReference type="FunFam" id="3.40.50.300:FF:000006">
    <property type="entry name" value="DNA-binding transcriptional regulator NtrC"/>
    <property type="match status" value="1"/>
</dbReference>
<dbReference type="SUPFAM" id="SSF46689">
    <property type="entry name" value="Homeodomain-like"/>
    <property type="match status" value="1"/>
</dbReference>
<evidence type="ECO:0000256" key="10">
    <source>
        <dbReference type="ARBA" id="ARBA00023125"/>
    </source>
</evidence>
<keyword evidence="13" id="KW-0535">Nitrogen fixation</keyword>
<dbReference type="eggNOG" id="COG2204">
    <property type="taxonomic scope" value="Bacteria"/>
</dbReference>
<name>D2R4P1_PIRSD</name>
<dbReference type="GO" id="GO:0005524">
    <property type="term" value="F:ATP binding"/>
    <property type="evidence" value="ECO:0007669"/>
    <property type="project" value="UniProtKB-KW"/>
</dbReference>
<dbReference type="SUPFAM" id="SSF52540">
    <property type="entry name" value="P-loop containing nucleoside triphosphate hydrolases"/>
    <property type="match status" value="1"/>
</dbReference>
<evidence type="ECO:0000256" key="3">
    <source>
        <dbReference type="ARBA" id="ARBA00022490"/>
    </source>
</evidence>
<dbReference type="SMART" id="SM00382">
    <property type="entry name" value="AAA"/>
    <property type="match status" value="1"/>
</dbReference>
<evidence type="ECO:0000256" key="2">
    <source>
        <dbReference type="ARBA" id="ARBA00019059"/>
    </source>
</evidence>
<dbReference type="GO" id="GO:0043565">
    <property type="term" value="F:sequence-specific DNA binding"/>
    <property type="evidence" value="ECO:0007669"/>
    <property type="project" value="InterPro"/>
</dbReference>
<keyword evidence="6" id="KW-0547">Nucleotide-binding</keyword>
<evidence type="ECO:0000256" key="13">
    <source>
        <dbReference type="ARBA" id="ARBA00023231"/>
    </source>
</evidence>
<dbReference type="PROSITE" id="PS00676">
    <property type="entry name" value="SIGMA54_INTERACT_2"/>
    <property type="match status" value="1"/>
</dbReference>
<proteinExistence type="predicted"/>
<dbReference type="InterPro" id="IPR003593">
    <property type="entry name" value="AAA+_ATPase"/>
</dbReference>
<dbReference type="Pfam" id="PF02954">
    <property type="entry name" value="HTH_8"/>
    <property type="match status" value="1"/>
</dbReference>
<evidence type="ECO:0000259" key="17">
    <source>
        <dbReference type="PROSITE" id="PS50045"/>
    </source>
</evidence>
<dbReference type="KEGG" id="psl:Psta_2438"/>
<evidence type="ECO:0000256" key="14">
    <source>
        <dbReference type="ARBA" id="ARBA00029881"/>
    </source>
</evidence>
<evidence type="ECO:0000259" key="18">
    <source>
        <dbReference type="PROSITE" id="PS50110"/>
    </source>
</evidence>
<dbReference type="Proteomes" id="UP000001887">
    <property type="component" value="Chromosome"/>
</dbReference>
<dbReference type="GO" id="GO:0000160">
    <property type="term" value="P:phosphorelay signal transduction system"/>
    <property type="evidence" value="ECO:0007669"/>
    <property type="project" value="UniProtKB-KW"/>
</dbReference>
<dbReference type="STRING" id="530564.Psta_2438"/>
<dbReference type="Gene3D" id="3.40.50.300">
    <property type="entry name" value="P-loop containing nucleotide triphosphate hydrolases"/>
    <property type="match status" value="1"/>
</dbReference>
<evidence type="ECO:0000256" key="15">
    <source>
        <dbReference type="ARBA" id="ARBA00031910"/>
    </source>
</evidence>
<reference evidence="19 20" key="1">
    <citation type="journal article" date="2009" name="Stand. Genomic Sci.">
        <title>Complete genome sequence of Pirellula staleyi type strain (ATCC 27377).</title>
        <authorList>
            <person name="Clum A."/>
            <person name="Tindall B.J."/>
            <person name="Sikorski J."/>
            <person name="Ivanova N."/>
            <person name="Mavrommatis K."/>
            <person name="Lucas S."/>
            <person name="Glavina del Rio T."/>
            <person name="Nolan M."/>
            <person name="Chen F."/>
            <person name="Tice H."/>
            <person name="Pitluck S."/>
            <person name="Cheng J.F."/>
            <person name="Chertkov O."/>
            <person name="Brettin T."/>
            <person name="Han C."/>
            <person name="Detter J.C."/>
            <person name="Kuske C."/>
            <person name="Bruce D."/>
            <person name="Goodwin L."/>
            <person name="Ovchinikova G."/>
            <person name="Pati A."/>
            <person name="Mikhailova N."/>
            <person name="Chen A."/>
            <person name="Palaniappan K."/>
            <person name="Land M."/>
            <person name="Hauser L."/>
            <person name="Chang Y.J."/>
            <person name="Jeffries C.D."/>
            <person name="Chain P."/>
            <person name="Rohde M."/>
            <person name="Goker M."/>
            <person name="Bristow J."/>
            <person name="Eisen J.A."/>
            <person name="Markowitz V."/>
            <person name="Hugenholtz P."/>
            <person name="Kyrpides N.C."/>
            <person name="Klenk H.P."/>
            <person name="Lapidus A."/>
        </authorList>
    </citation>
    <scope>NUCLEOTIDE SEQUENCE [LARGE SCALE GENOMIC DNA]</scope>
    <source>
        <strain evidence="20">ATCC 27377 / DSM 6068 / ICPB 4128</strain>
    </source>
</reference>
<keyword evidence="3" id="KW-0963">Cytoplasm</keyword>
<evidence type="ECO:0000256" key="16">
    <source>
        <dbReference type="PROSITE-ProRule" id="PRU00169"/>
    </source>
</evidence>
<dbReference type="EMBL" id="CP001848">
    <property type="protein sequence ID" value="ADB17107.1"/>
    <property type="molecule type" value="Genomic_DNA"/>
</dbReference>
<dbReference type="PROSITE" id="PS50110">
    <property type="entry name" value="RESPONSE_REGULATORY"/>
    <property type="match status" value="1"/>
</dbReference>
<comment type="subcellular location">
    <subcellularLocation>
        <location evidence="1">Cytoplasm</location>
    </subcellularLocation>
</comment>
<dbReference type="PRINTS" id="PR01590">
    <property type="entry name" value="HTHFIS"/>
</dbReference>
<dbReference type="InterPro" id="IPR009057">
    <property type="entry name" value="Homeodomain-like_sf"/>
</dbReference>
<dbReference type="InterPro" id="IPR025943">
    <property type="entry name" value="Sigma_54_int_dom_ATP-bd_2"/>
</dbReference>
<evidence type="ECO:0000256" key="11">
    <source>
        <dbReference type="ARBA" id="ARBA00023159"/>
    </source>
</evidence>
<evidence type="ECO:0000256" key="12">
    <source>
        <dbReference type="ARBA" id="ARBA00023163"/>
    </source>
</evidence>
<keyword evidence="10" id="KW-0238">DNA-binding</keyword>
<dbReference type="OrthoDB" id="7476585at2"/>
<evidence type="ECO:0000313" key="20">
    <source>
        <dbReference type="Proteomes" id="UP000001887"/>
    </source>
</evidence>
<keyword evidence="5 16" id="KW-0597">Phosphoprotein</keyword>
<dbReference type="GO" id="GO:0005737">
    <property type="term" value="C:cytoplasm"/>
    <property type="evidence" value="ECO:0007669"/>
    <property type="project" value="UniProtKB-SubCell"/>
</dbReference>
<dbReference type="CDD" id="cd00156">
    <property type="entry name" value="REC"/>
    <property type="match status" value="1"/>
</dbReference>
<dbReference type="PROSITE" id="PS50045">
    <property type="entry name" value="SIGMA54_INTERACT_4"/>
    <property type="match status" value="1"/>
</dbReference>
<dbReference type="InterPro" id="IPR058031">
    <property type="entry name" value="AAA_lid_NorR"/>
</dbReference>
<dbReference type="InterPro" id="IPR025662">
    <property type="entry name" value="Sigma_54_int_dom_ATP-bd_1"/>
</dbReference>
<dbReference type="Gene3D" id="1.10.8.60">
    <property type="match status" value="1"/>
</dbReference>
<evidence type="ECO:0000256" key="4">
    <source>
        <dbReference type="ARBA" id="ARBA00022491"/>
    </source>
</evidence>
<evidence type="ECO:0000256" key="7">
    <source>
        <dbReference type="ARBA" id="ARBA00022840"/>
    </source>
</evidence>
<dbReference type="Pfam" id="PF00158">
    <property type="entry name" value="Sigma54_activat"/>
    <property type="match status" value="1"/>
</dbReference>
<evidence type="ECO:0000256" key="5">
    <source>
        <dbReference type="ARBA" id="ARBA00022553"/>
    </source>
</evidence>
<keyword evidence="12" id="KW-0804">Transcription</keyword>
<keyword evidence="11" id="KW-0010">Activator</keyword>
<keyword evidence="9" id="KW-0805">Transcription regulation</keyword>
<accession>D2R4P1</accession>
<feature type="modified residue" description="4-aspartylphosphate" evidence="16">
    <location>
        <position position="52"/>
    </location>
</feature>
<keyword evidence="8" id="KW-0902">Two-component regulatory system</keyword>
<dbReference type="SUPFAM" id="SSF52172">
    <property type="entry name" value="CheY-like"/>
    <property type="match status" value="1"/>
</dbReference>
<organism evidence="19 20">
    <name type="scientific">Pirellula staleyi (strain ATCC 27377 / DSM 6068 / ICPB 4128)</name>
    <name type="common">Pirella staleyi</name>
    <dbReference type="NCBI Taxonomy" id="530564"/>
    <lineage>
        <taxon>Bacteria</taxon>
        <taxon>Pseudomonadati</taxon>
        <taxon>Planctomycetota</taxon>
        <taxon>Planctomycetia</taxon>
        <taxon>Pirellulales</taxon>
        <taxon>Pirellulaceae</taxon>
        <taxon>Pirellula</taxon>
    </lineage>
</organism>
<evidence type="ECO:0000313" key="19">
    <source>
        <dbReference type="EMBL" id="ADB17107.1"/>
    </source>
</evidence>
<evidence type="ECO:0000256" key="9">
    <source>
        <dbReference type="ARBA" id="ARBA00023015"/>
    </source>
</evidence>
<feature type="domain" description="Response regulatory" evidence="18">
    <location>
        <begin position="3"/>
        <end position="117"/>
    </location>
</feature>
<evidence type="ECO:0000256" key="6">
    <source>
        <dbReference type="ARBA" id="ARBA00022741"/>
    </source>
</evidence>
<dbReference type="Gene3D" id="1.10.10.60">
    <property type="entry name" value="Homeodomain-like"/>
    <property type="match status" value="1"/>
</dbReference>
<dbReference type="AlphaFoldDB" id="D2R4P1"/>
<evidence type="ECO:0000256" key="1">
    <source>
        <dbReference type="ARBA" id="ARBA00004496"/>
    </source>
</evidence>
<dbReference type="Gene3D" id="3.40.50.2300">
    <property type="match status" value="1"/>
</dbReference>
<evidence type="ECO:0000256" key="8">
    <source>
        <dbReference type="ARBA" id="ARBA00023012"/>
    </source>
</evidence>
<dbReference type="PANTHER" id="PTHR32071">
    <property type="entry name" value="TRANSCRIPTIONAL REGULATORY PROTEIN"/>
    <property type="match status" value="1"/>
</dbReference>
<dbReference type="SMART" id="SM00448">
    <property type="entry name" value="REC"/>
    <property type="match status" value="1"/>
</dbReference>
<dbReference type="InterPro" id="IPR011006">
    <property type="entry name" value="CheY-like_superfamily"/>
</dbReference>
<dbReference type="PANTHER" id="PTHR32071:SF95">
    <property type="entry name" value="DNA-BINDING TRANSCRIPTIONAL REGULATOR NTRC"/>
    <property type="match status" value="1"/>
</dbReference>
<keyword evidence="4" id="KW-0678">Repressor</keyword>
<dbReference type="InterPro" id="IPR001789">
    <property type="entry name" value="Sig_transdc_resp-reg_receiver"/>
</dbReference>
<dbReference type="InterPro" id="IPR002197">
    <property type="entry name" value="HTH_Fis"/>
</dbReference>
<keyword evidence="20" id="KW-1185">Reference proteome</keyword>
<dbReference type="GO" id="GO:0006355">
    <property type="term" value="P:regulation of DNA-templated transcription"/>
    <property type="evidence" value="ECO:0007669"/>
    <property type="project" value="InterPro"/>
</dbReference>
<dbReference type="InterPro" id="IPR027417">
    <property type="entry name" value="P-loop_NTPase"/>
</dbReference>
<dbReference type="HOGENOM" id="CLU_000445_0_6_0"/>
<dbReference type="Pfam" id="PF25601">
    <property type="entry name" value="AAA_lid_14"/>
    <property type="match status" value="1"/>
</dbReference>
<protein>
    <recommendedName>
        <fullName evidence="2">DNA-binding transcriptional regulator NtrC</fullName>
    </recommendedName>
    <alternativeName>
        <fullName evidence="14">Nitrogen regulation protein NR(I)</fullName>
    </alternativeName>
    <alternativeName>
        <fullName evidence="15">Nitrogen regulator I</fullName>
    </alternativeName>
</protein>
<gene>
    <name evidence="19" type="ordered locus">Psta_2438</name>
</gene>
<dbReference type="Pfam" id="PF00072">
    <property type="entry name" value="Response_reg"/>
    <property type="match status" value="1"/>
</dbReference>
<dbReference type="InterPro" id="IPR002078">
    <property type="entry name" value="Sigma_54_int"/>
</dbReference>
<dbReference type="CDD" id="cd00009">
    <property type="entry name" value="AAA"/>
    <property type="match status" value="1"/>
</dbReference>
<dbReference type="PROSITE" id="PS00675">
    <property type="entry name" value="SIGMA54_INTERACT_1"/>
    <property type="match status" value="1"/>
</dbReference>
<keyword evidence="7" id="KW-0067">ATP-binding</keyword>